<evidence type="ECO:0000313" key="2">
    <source>
        <dbReference type="Proteomes" id="UP001143910"/>
    </source>
</evidence>
<proteinExistence type="predicted"/>
<dbReference type="EMBL" id="JANJQO010000389">
    <property type="protein sequence ID" value="KAJ2978309.1"/>
    <property type="molecule type" value="Genomic_DNA"/>
</dbReference>
<dbReference type="Proteomes" id="UP001143910">
    <property type="component" value="Unassembled WGS sequence"/>
</dbReference>
<accession>A0ACC1NIQ6</accession>
<name>A0ACC1NIQ6_9HYPO</name>
<organism evidence="1 2">
    <name type="scientific">Zarea fungicola</name>
    <dbReference type="NCBI Taxonomy" id="93591"/>
    <lineage>
        <taxon>Eukaryota</taxon>
        <taxon>Fungi</taxon>
        <taxon>Dikarya</taxon>
        <taxon>Ascomycota</taxon>
        <taxon>Pezizomycotina</taxon>
        <taxon>Sordariomycetes</taxon>
        <taxon>Hypocreomycetidae</taxon>
        <taxon>Hypocreales</taxon>
        <taxon>Cordycipitaceae</taxon>
        <taxon>Zarea</taxon>
    </lineage>
</organism>
<comment type="caution">
    <text evidence="1">The sequence shown here is derived from an EMBL/GenBank/DDBJ whole genome shotgun (WGS) entry which is preliminary data.</text>
</comment>
<keyword evidence="2" id="KW-1185">Reference proteome</keyword>
<reference evidence="1" key="1">
    <citation type="submission" date="2022-08" db="EMBL/GenBank/DDBJ databases">
        <title>Genome Sequence of Lecanicillium fungicola.</title>
        <authorList>
            <person name="Buettner E."/>
        </authorList>
    </citation>
    <scope>NUCLEOTIDE SEQUENCE</scope>
    <source>
        <strain evidence="1">Babe33</strain>
    </source>
</reference>
<gene>
    <name evidence="1" type="ORF">NQ176_g3895</name>
</gene>
<evidence type="ECO:0000313" key="1">
    <source>
        <dbReference type="EMBL" id="KAJ2978309.1"/>
    </source>
</evidence>
<protein>
    <submittedName>
        <fullName evidence="1">Uncharacterized protein</fullName>
    </submittedName>
</protein>
<sequence>MSTSTATCASKLRLLNALRAKSSPIMTFMGLSSSRIAQIVASTGLDGIIIDCEHGNISDNEMHDAITAISSQNVSPLVRIRGTHGDLVKRALDAGAHGIVVPMIHTAEDARAIVQHAKFPPQGVRGQGSAFPGFSLGVDVQTYVKTANDTLLTCVQIESKLGVDNADAICAVPGVDMVFIGPNDLALSVLGYVPARGDEPEFVNAIETIVAAARKHNKWVGRLSNNGTLAKKHLETFDTVAISYDVRAIQNWYASELAIVKNMRKGLCVKKKREEYNAHTETKICSMPLMQCSECVYPARDRQIKVSQSYVDRILRENEELRARKESHGFSTIPTPAKGEDPPTASTDGAADERTGRDTPKNPLLQDQPWFANFMTSDTPIWIGEASDAAFATRLAQFLSAPEGDPGHLPRTSYVTDEQLREFAARPIDWPPHGKALFLVQAALRSLNRSYHIVRASQVLDSLEQAAEINGENGVTTCKLYALFAIGELYTSRSKGPDESFPGLGYFAKASKMFDIFSERPILDVLETILLLSFYSLQVNRRHTAYTLAGSAVRLATVMGLHLSADINVQDAEMREHRKRVWWTAYTFDRMWAAKVGLPPSIADEEVFVALPTNIVTPRSEDFLDCEYHTASVRLARLAGNIIASIYRRDNADRSFSKRVHSTLQQLHAWVEKLPPHLQLNLDKGVSETNSRAISLHLSFNQCLILATRPILLSVLQSHVGAADTPNSESLASEMSGVARSISEACLKYARHSHSMLVNCWINGSFYVFDFFYTQYLFSASTILGIAALMQMEKGRSDLDGLEVASSLILELQTNGNFAAREYCSHMERIVAKVRSLRHGRDTRPAPEPESNTVATEQVLPESLSSPAFNSDFQGSEDPLQSFLGDASLEWGVLDSLMFSWE</sequence>